<protein>
    <submittedName>
        <fullName evidence="1">Uncharacterized protein</fullName>
    </submittedName>
</protein>
<sequence length="214" mass="23829">MGRVACPSILGFRTRFRASWVFQVPVCSKRGDGLHEVSKFVPSRGVLFVACRDPSRVYNASSSFLPPSGFLTFLFSLSLLTIFRNLHCSSKIPPRISRMKSKPDLALDSSSIGDREVKNPSRVVVEAVSPAVEVDRFLLVGPLSTIGVEEVVNWREKYHLPDDVVIRIPGPIDRVSDFEVDEDPVYEGFFESSFRDRIPSLVAKVSEALEISPS</sequence>
<comment type="caution">
    <text evidence="1">The sequence shown here is derived from an EMBL/GenBank/DDBJ whole genome shotgun (WGS) entry which is preliminary data.</text>
</comment>
<reference evidence="1" key="1">
    <citation type="submission" date="2019-12" db="EMBL/GenBank/DDBJ databases">
        <title>Genome sequencing and annotation of Brassica cretica.</title>
        <authorList>
            <person name="Studholme D.J."/>
            <person name="Sarris P.F."/>
        </authorList>
    </citation>
    <scope>NUCLEOTIDE SEQUENCE</scope>
    <source>
        <strain evidence="1">PFS-102/07</strain>
        <tissue evidence="1">Leaf</tissue>
    </source>
</reference>
<proteinExistence type="predicted"/>
<name>A0A8S9LBM7_BRACR</name>
<gene>
    <name evidence="1" type="ORF">F2Q70_00025791</name>
</gene>
<evidence type="ECO:0000313" key="1">
    <source>
        <dbReference type="EMBL" id="KAF2603612.1"/>
    </source>
</evidence>
<accession>A0A8S9LBM7</accession>
<organism evidence="1">
    <name type="scientific">Brassica cretica</name>
    <name type="common">Mustard</name>
    <dbReference type="NCBI Taxonomy" id="69181"/>
    <lineage>
        <taxon>Eukaryota</taxon>
        <taxon>Viridiplantae</taxon>
        <taxon>Streptophyta</taxon>
        <taxon>Embryophyta</taxon>
        <taxon>Tracheophyta</taxon>
        <taxon>Spermatophyta</taxon>
        <taxon>Magnoliopsida</taxon>
        <taxon>eudicotyledons</taxon>
        <taxon>Gunneridae</taxon>
        <taxon>Pentapetalae</taxon>
        <taxon>rosids</taxon>
        <taxon>malvids</taxon>
        <taxon>Brassicales</taxon>
        <taxon>Brassicaceae</taxon>
        <taxon>Brassiceae</taxon>
        <taxon>Brassica</taxon>
    </lineage>
</organism>
<dbReference type="EMBL" id="QGKY02000094">
    <property type="protein sequence ID" value="KAF2603612.1"/>
    <property type="molecule type" value="Genomic_DNA"/>
</dbReference>
<dbReference type="AlphaFoldDB" id="A0A8S9LBM7"/>